<feature type="domain" description="THIF-type NAD/FAD binding fold" evidence="1">
    <location>
        <begin position="14"/>
        <end position="233"/>
    </location>
</feature>
<evidence type="ECO:0000313" key="2">
    <source>
        <dbReference type="EMBL" id="MCZ0858057.1"/>
    </source>
</evidence>
<reference evidence="2" key="1">
    <citation type="submission" date="2022-10" db="EMBL/GenBank/DDBJ databases">
        <title>Genome sequence of Actinomyces israelii ATCC 10048.</title>
        <authorList>
            <person name="Watt R.M."/>
            <person name="Tong W.M."/>
        </authorList>
    </citation>
    <scope>NUCLEOTIDE SEQUENCE</scope>
    <source>
        <strain evidence="2">ATCC 10048</strain>
    </source>
</reference>
<sequence length="253" mass="27770">MGDGMRLEEKRTRFDRQLIMPEIGEKGQDILFHSHVAVVGAGGLGYPVISYLAAAGIGRITIVDSDIVELTNLNRQLFYRTEDLGKKKAMLARKRIEAAFPDVIVDTHIEHLTSINVDALLIENDIIVDAVDNLSTRYVINRWAVKKGVPVIFGAVESMRGMVYVFDPGDPGKPCYECMFPQRKKGRPTPVPIVGAAAGVIGSWQAVEVVNYLCHGNSTGSGMLNIDIGRGRVVTRKNILNSSCFCRGERGLI</sequence>
<gene>
    <name evidence="2" type="ORF">OHJ16_08365</name>
</gene>
<proteinExistence type="predicted"/>
<dbReference type="Pfam" id="PF00899">
    <property type="entry name" value="ThiF"/>
    <property type="match status" value="1"/>
</dbReference>
<dbReference type="InterPro" id="IPR000594">
    <property type="entry name" value="ThiF_NAD_FAD-bd"/>
</dbReference>
<organism evidence="2 3">
    <name type="scientific">Actinomyces israelii</name>
    <dbReference type="NCBI Taxonomy" id="1659"/>
    <lineage>
        <taxon>Bacteria</taxon>
        <taxon>Bacillati</taxon>
        <taxon>Actinomycetota</taxon>
        <taxon>Actinomycetes</taxon>
        <taxon>Actinomycetales</taxon>
        <taxon>Actinomycetaceae</taxon>
        <taxon>Actinomyces</taxon>
    </lineage>
</organism>
<keyword evidence="3" id="KW-1185">Reference proteome</keyword>
<dbReference type="CDD" id="cd00757">
    <property type="entry name" value="ThiF_MoeB_HesA_family"/>
    <property type="match status" value="1"/>
</dbReference>
<dbReference type="PANTHER" id="PTHR10953:SF102">
    <property type="entry name" value="ADENYLYLTRANSFERASE AND SULFURTRANSFERASE MOCS3"/>
    <property type="match status" value="1"/>
</dbReference>
<dbReference type="InterPro" id="IPR045886">
    <property type="entry name" value="ThiF/MoeB/HesA"/>
</dbReference>
<dbReference type="Proteomes" id="UP001072034">
    <property type="component" value="Unassembled WGS sequence"/>
</dbReference>
<dbReference type="InterPro" id="IPR035985">
    <property type="entry name" value="Ubiquitin-activating_enz"/>
</dbReference>
<dbReference type="EMBL" id="JAPTMY010000016">
    <property type="protein sequence ID" value="MCZ0858057.1"/>
    <property type="molecule type" value="Genomic_DNA"/>
</dbReference>
<protein>
    <submittedName>
        <fullName evidence="2">HesA/MoeB/ThiF family protein</fullName>
    </submittedName>
</protein>
<dbReference type="PANTHER" id="PTHR10953">
    <property type="entry name" value="UBIQUITIN-ACTIVATING ENZYME E1"/>
    <property type="match status" value="1"/>
</dbReference>
<dbReference type="SUPFAM" id="SSF69572">
    <property type="entry name" value="Activating enzymes of the ubiquitin-like proteins"/>
    <property type="match status" value="1"/>
</dbReference>
<dbReference type="RefSeq" id="WP_268917531.1">
    <property type="nucleotide sequence ID" value="NZ_CP124548.1"/>
</dbReference>
<dbReference type="Gene3D" id="3.40.50.720">
    <property type="entry name" value="NAD(P)-binding Rossmann-like Domain"/>
    <property type="match status" value="1"/>
</dbReference>
<name>A0ABT4I9X9_9ACTO</name>
<evidence type="ECO:0000259" key="1">
    <source>
        <dbReference type="Pfam" id="PF00899"/>
    </source>
</evidence>
<accession>A0ABT4I9X9</accession>
<comment type="caution">
    <text evidence="2">The sequence shown here is derived from an EMBL/GenBank/DDBJ whole genome shotgun (WGS) entry which is preliminary data.</text>
</comment>
<evidence type="ECO:0000313" key="3">
    <source>
        <dbReference type="Proteomes" id="UP001072034"/>
    </source>
</evidence>